<keyword evidence="2" id="KW-0863">Zinc-finger</keyword>
<evidence type="ECO:0000256" key="2">
    <source>
        <dbReference type="ARBA" id="ARBA00022771"/>
    </source>
</evidence>
<dbReference type="HOGENOM" id="CLU_115014_0_0_1"/>
<evidence type="ECO:0000313" key="8">
    <source>
        <dbReference type="Proteomes" id="UP000007322"/>
    </source>
</evidence>
<reference evidence="7 8" key="1">
    <citation type="journal article" date="2011" name="Nat. Biotechnol.">
        <title>Comparative genomic analysis of the thermophilic biomass-degrading fungi Myceliophthora thermophila and Thielavia terrestris.</title>
        <authorList>
            <person name="Berka R.M."/>
            <person name="Grigoriev I.V."/>
            <person name="Otillar R."/>
            <person name="Salamov A."/>
            <person name="Grimwood J."/>
            <person name="Reid I."/>
            <person name="Ishmael N."/>
            <person name="John T."/>
            <person name="Darmond C."/>
            <person name="Moisan M.-C."/>
            <person name="Henrissat B."/>
            <person name="Coutinho P.M."/>
            <person name="Lombard V."/>
            <person name="Natvig D.O."/>
            <person name="Lindquist E."/>
            <person name="Schmutz J."/>
            <person name="Lucas S."/>
            <person name="Harris P."/>
            <person name="Powlowski J."/>
            <person name="Bellemare A."/>
            <person name="Taylor D."/>
            <person name="Butler G."/>
            <person name="de Vries R.P."/>
            <person name="Allijn I.E."/>
            <person name="van den Brink J."/>
            <person name="Ushinsky S."/>
            <person name="Storms R."/>
            <person name="Powell A.J."/>
            <person name="Paulsen I.T."/>
            <person name="Elbourne L.D.H."/>
            <person name="Baker S.E."/>
            <person name="Magnuson J."/>
            <person name="LaBoissiere S."/>
            <person name="Clutterbuck A.J."/>
            <person name="Martinez D."/>
            <person name="Wogulis M."/>
            <person name="de Leon A.L."/>
            <person name="Rey M.W."/>
            <person name="Tsang A."/>
        </authorList>
    </citation>
    <scope>NUCLEOTIDE SEQUENCE [LARGE SCALE GENOMIC DNA]</scope>
    <source>
        <strain evidence="8">ATCC 42464 / BCRC 31852 / DSM 1799</strain>
    </source>
</reference>
<feature type="region of interest" description="Disordered" evidence="5">
    <location>
        <begin position="160"/>
        <end position="190"/>
    </location>
</feature>
<dbReference type="OrthoDB" id="9977870at2759"/>
<evidence type="ECO:0000256" key="4">
    <source>
        <dbReference type="ARBA" id="ARBA00022833"/>
    </source>
</evidence>
<evidence type="ECO:0000259" key="6">
    <source>
        <dbReference type="Pfam" id="PF01485"/>
    </source>
</evidence>
<gene>
    <name evidence="7" type="ORF">MYCTH_2296887</name>
</gene>
<proteinExistence type="predicted"/>
<feature type="domain" description="IBR" evidence="6">
    <location>
        <begin position="95"/>
        <end position="143"/>
    </location>
</feature>
<dbReference type="EMBL" id="CP003002">
    <property type="protein sequence ID" value="AEO54372.1"/>
    <property type="molecule type" value="Genomic_DNA"/>
</dbReference>
<sequence>MELACTICTTPLPNRPDRGGVVVFPCNHAHCLACLRRNYTLSAGPGPGPGDGPGARGPFRPVQCCPGSRLPVAALRRALGLGSAEVARYRARLAEHDAPRKLYCHDPRCGRFIPELLRDARAGRCRACHARTCVRCGGRAHFGAGGGCGEVESDFVGGGGGGSGFGRGRAISELDKRSKKKKEEEEEAEKRFRRVAREMGW</sequence>
<dbReference type="RefSeq" id="XP_003659617.1">
    <property type="nucleotide sequence ID" value="XM_003659569.1"/>
</dbReference>
<name>G2Q3B1_THET4</name>
<evidence type="ECO:0000256" key="5">
    <source>
        <dbReference type="SAM" id="MobiDB-lite"/>
    </source>
</evidence>
<evidence type="ECO:0000256" key="3">
    <source>
        <dbReference type="ARBA" id="ARBA00022786"/>
    </source>
</evidence>
<dbReference type="InParanoid" id="G2Q3B1"/>
<dbReference type="Pfam" id="PF01485">
    <property type="entry name" value="IBR"/>
    <property type="match status" value="1"/>
</dbReference>
<dbReference type="KEGG" id="mtm:MYCTH_2296887"/>
<dbReference type="eggNOG" id="ENOG502RJ4W">
    <property type="taxonomic scope" value="Eukaryota"/>
</dbReference>
<dbReference type="GO" id="GO:0008270">
    <property type="term" value="F:zinc ion binding"/>
    <property type="evidence" value="ECO:0007669"/>
    <property type="project" value="UniProtKB-KW"/>
</dbReference>
<dbReference type="CDD" id="cd20335">
    <property type="entry name" value="BRcat_RBR"/>
    <property type="match status" value="1"/>
</dbReference>
<dbReference type="InterPro" id="IPR002867">
    <property type="entry name" value="IBR_dom"/>
</dbReference>
<organism evidence="7 8">
    <name type="scientific">Thermothelomyces thermophilus (strain ATCC 42464 / BCRC 31852 / DSM 1799)</name>
    <name type="common">Sporotrichum thermophile</name>
    <dbReference type="NCBI Taxonomy" id="573729"/>
    <lineage>
        <taxon>Eukaryota</taxon>
        <taxon>Fungi</taxon>
        <taxon>Dikarya</taxon>
        <taxon>Ascomycota</taxon>
        <taxon>Pezizomycotina</taxon>
        <taxon>Sordariomycetes</taxon>
        <taxon>Sordariomycetidae</taxon>
        <taxon>Sordariales</taxon>
        <taxon>Chaetomiaceae</taxon>
        <taxon>Thermothelomyces</taxon>
    </lineage>
</organism>
<keyword evidence="4" id="KW-0862">Zinc</keyword>
<dbReference type="GeneID" id="11513387"/>
<keyword evidence="1" id="KW-0479">Metal-binding</keyword>
<dbReference type="AlphaFoldDB" id="G2Q3B1"/>
<dbReference type="VEuPathDB" id="FungiDB:MYCTH_2296887"/>
<evidence type="ECO:0000313" key="7">
    <source>
        <dbReference type="EMBL" id="AEO54372.1"/>
    </source>
</evidence>
<evidence type="ECO:0000256" key="1">
    <source>
        <dbReference type="ARBA" id="ARBA00022723"/>
    </source>
</evidence>
<accession>G2Q3B1</accession>
<protein>
    <recommendedName>
        <fullName evidence="6">IBR domain-containing protein</fullName>
    </recommendedName>
</protein>
<dbReference type="OMA" id="TAHCTIC"/>
<dbReference type="Proteomes" id="UP000007322">
    <property type="component" value="Chromosome 1"/>
</dbReference>
<dbReference type="SUPFAM" id="SSF57850">
    <property type="entry name" value="RING/U-box"/>
    <property type="match status" value="1"/>
</dbReference>
<keyword evidence="3" id="KW-0833">Ubl conjugation pathway</keyword>
<keyword evidence="8" id="KW-1185">Reference proteome</keyword>